<dbReference type="OrthoDB" id="1366754at2759"/>
<dbReference type="AlphaFoldDB" id="A0A9X0CYW7"/>
<feature type="domain" description="MACPF" evidence="1">
    <location>
        <begin position="1"/>
        <end position="161"/>
    </location>
</feature>
<dbReference type="Pfam" id="PF01823">
    <property type="entry name" value="MACPF"/>
    <property type="match status" value="1"/>
</dbReference>
<name>A0A9X0CYW7_9CNID</name>
<gene>
    <name evidence="2" type="ORF">OS493_021899</name>
</gene>
<dbReference type="EMBL" id="MU826364">
    <property type="protein sequence ID" value="KAJ7378599.1"/>
    <property type="molecule type" value="Genomic_DNA"/>
</dbReference>
<dbReference type="PANTHER" id="PTHR46549">
    <property type="entry name" value="MACPF DOMAIN-CONTAINING PROTEIN"/>
    <property type="match status" value="1"/>
</dbReference>
<evidence type="ECO:0000313" key="3">
    <source>
        <dbReference type="Proteomes" id="UP001163046"/>
    </source>
</evidence>
<organism evidence="2 3">
    <name type="scientific">Desmophyllum pertusum</name>
    <dbReference type="NCBI Taxonomy" id="174260"/>
    <lineage>
        <taxon>Eukaryota</taxon>
        <taxon>Metazoa</taxon>
        <taxon>Cnidaria</taxon>
        <taxon>Anthozoa</taxon>
        <taxon>Hexacorallia</taxon>
        <taxon>Scleractinia</taxon>
        <taxon>Caryophylliina</taxon>
        <taxon>Caryophylliidae</taxon>
        <taxon>Desmophyllum</taxon>
    </lineage>
</organism>
<reference evidence="2" key="1">
    <citation type="submission" date="2023-01" db="EMBL/GenBank/DDBJ databases">
        <title>Genome assembly of the deep-sea coral Lophelia pertusa.</title>
        <authorList>
            <person name="Herrera S."/>
            <person name="Cordes E."/>
        </authorList>
    </citation>
    <scope>NUCLEOTIDE SEQUENCE</scope>
    <source>
        <strain evidence="2">USNM1676648</strain>
        <tissue evidence="2">Polyp</tissue>
    </source>
</reference>
<evidence type="ECO:0000259" key="1">
    <source>
        <dbReference type="PROSITE" id="PS51412"/>
    </source>
</evidence>
<dbReference type="PANTHER" id="PTHR46549:SF1">
    <property type="entry name" value="MACPF DOMAIN-CONTAINING PROTEIN"/>
    <property type="match status" value="1"/>
</dbReference>
<evidence type="ECO:0000313" key="2">
    <source>
        <dbReference type="EMBL" id="KAJ7378599.1"/>
    </source>
</evidence>
<dbReference type="InterPro" id="IPR020864">
    <property type="entry name" value="MACPF"/>
</dbReference>
<dbReference type="PROSITE" id="PS51412">
    <property type="entry name" value="MACPF_2"/>
    <property type="match status" value="1"/>
</dbReference>
<comment type="caution">
    <text evidence="2">The sequence shown here is derived from an EMBL/GenBank/DDBJ whole genome shotgun (WGS) entry which is preliminary data.</text>
</comment>
<accession>A0A9X0CYW7</accession>
<sequence>MAEQQKKGQEFVNERMDIDVEPEKGWKTEDMFVPPGFHINAELTGEDEKPEGEAGEQPFVYPWGYEIYLDEVKPGDLSVNFLREFMALPLYYFAPDAPMKFQNFILRWGTHYIKSGKFGGRLQISKTMQANQVSNKQAFSQVMEYEFQKLICKLSQKGGNI</sequence>
<keyword evidence="3" id="KW-1185">Reference proteome</keyword>
<dbReference type="Proteomes" id="UP001163046">
    <property type="component" value="Unassembled WGS sequence"/>
</dbReference>
<proteinExistence type="predicted"/>
<protein>
    <recommendedName>
        <fullName evidence="1">MACPF domain-containing protein</fullName>
    </recommendedName>
</protein>